<reference evidence="2" key="1">
    <citation type="journal article" date="2014" name="Nat. Commun.">
        <title>The emerging biofuel crop Camelina sativa retains a highly undifferentiated hexaploid genome structure.</title>
        <authorList>
            <person name="Kagale S."/>
            <person name="Koh C."/>
            <person name="Nixon J."/>
            <person name="Bollina V."/>
            <person name="Clarke W.E."/>
            <person name="Tuteja R."/>
            <person name="Spillane C."/>
            <person name="Robinson S.J."/>
            <person name="Links M.G."/>
            <person name="Clarke C."/>
            <person name="Higgins E.E."/>
            <person name="Huebert T."/>
            <person name="Sharpe A.G."/>
            <person name="Parkin I.A."/>
        </authorList>
    </citation>
    <scope>NUCLEOTIDE SEQUENCE [LARGE SCALE GENOMIC DNA]</scope>
    <source>
        <strain evidence="2">cv. DH55</strain>
    </source>
</reference>
<dbReference type="PANTHER" id="PTHR31672">
    <property type="entry name" value="BNACNNG10540D PROTEIN"/>
    <property type="match status" value="1"/>
</dbReference>
<dbReference type="GeneID" id="104767581"/>
<evidence type="ECO:0000313" key="3">
    <source>
        <dbReference type="RefSeq" id="XP_010489889.1"/>
    </source>
</evidence>
<dbReference type="RefSeq" id="XP_010489889.1">
    <property type="nucleotide sequence ID" value="XM_010491587.1"/>
</dbReference>
<feature type="domain" description="F-box associated beta-propeller type 1" evidence="1">
    <location>
        <begin position="7"/>
        <end position="259"/>
    </location>
</feature>
<name>A0ABM0XRK9_CAMSA</name>
<dbReference type="Pfam" id="PF07734">
    <property type="entry name" value="FBA_1"/>
    <property type="match status" value="1"/>
</dbReference>
<dbReference type="Proteomes" id="UP000694864">
    <property type="component" value="Chromosome 19"/>
</dbReference>
<protein>
    <submittedName>
        <fullName evidence="3">F-box protein At3g17265</fullName>
    </submittedName>
</protein>
<keyword evidence="2" id="KW-1185">Reference proteome</keyword>
<dbReference type="PANTHER" id="PTHR31672:SF13">
    <property type="entry name" value="F-BOX PROTEIN CPR30-LIKE"/>
    <property type="match status" value="1"/>
</dbReference>
<dbReference type="InterPro" id="IPR006527">
    <property type="entry name" value="F-box-assoc_dom_typ1"/>
</dbReference>
<sequence>MDTLIHSVNLHGIQNSFDPSIEVAVKLNKLKDSEQFKPILIHCEGLLLWTPNGGKLVVWNPCTGQTRWIKSNHRNLLLDRYVLGYVNNNNKSWDSYRILTFDYFYCCLKASPLKFDIYEFNSDSWRFLDDVYPNSFIHSDGVTLKGNAYWYALDEEDSLLKFILKFDFTTERFERLRLPLSFKSTSYVSVVLSVVRGGKLALLQQRVDDTDSLKMDIWVTKTKIDEAKDLLWSNFLVVDLGKVMLPDVMMVPYMSFLVD</sequence>
<dbReference type="NCBIfam" id="TIGR01640">
    <property type="entry name" value="F_box_assoc_1"/>
    <property type="match status" value="1"/>
</dbReference>
<evidence type="ECO:0000313" key="2">
    <source>
        <dbReference type="Proteomes" id="UP000694864"/>
    </source>
</evidence>
<proteinExistence type="predicted"/>
<dbReference type="InterPro" id="IPR017451">
    <property type="entry name" value="F-box-assoc_interact_dom"/>
</dbReference>
<evidence type="ECO:0000259" key="1">
    <source>
        <dbReference type="Pfam" id="PF07734"/>
    </source>
</evidence>
<accession>A0ABM0XRK9</accession>
<gene>
    <name evidence="3" type="primary">LOC104767581</name>
</gene>
<organism evidence="2 3">
    <name type="scientific">Camelina sativa</name>
    <name type="common">False flax</name>
    <name type="synonym">Myagrum sativum</name>
    <dbReference type="NCBI Taxonomy" id="90675"/>
    <lineage>
        <taxon>Eukaryota</taxon>
        <taxon>Viridiplantae</taxon>
        <taxon>Streptophyta</taxon>
        <taxon>Embryophyta</taxon>
        <taxon>Tracheophyta</taxon>
        <taxon>Spermatophyta</taxon>
        <taxon>Magnoliopsida</taxon>
        <taxon>eudicotyledons</taxon>
        <taxon>Gunneridae</taxon>
        <taxon>Pentapetalae</taxon>
        <taxon>rosids</taxon>
        <taxon>malvids</taxon>
        <taxon>Brassicales</taxon>
        <taxon>Brassicaceae</taxon>
        <taxon>Camelineae</taxon>
        <taxon>Camelina</taxon>
    </lineage>
</organism>
<reference evidence="3" key="2">
    <citation type="submission" date="2025-08" db="UniProtKB">
        <authorList>
            <consortium name="RefSeq"/>
        </authorList>
    </citation>
    <scope>IDENTIFICATION</scope>
    <source>
        <tissue evidence="3">Leaf</tissue>
    </source>
</reference>
<dbReference type="InterPro" id="IPR050796">
    <property type="entry name" value="SCF_F-box_component"/>
</dbReference>